<reference evidence="2" key="1">
    <citation type="submission" date="2022-08" db="UniProtKB">
        <authorList>
            <consortium name="EnsemblMetazoa"/>
        </authorList>
    </citation>
    <scope>IDENTIFICATION</scope>
</reference>
<evidence type="ECO:0000256" key="1">
    <source>
        <dbReference type="SAM" id="MobiDB-lite"/>
    </source>
</evidence>
<dbReference type="Proteomes" id="UP000075882">
    <property type="component" value="Unassembled WGS sequence"/>
</dbReference>
<feature type="compositionally biased region" description="Basic and acidic residues" evidence="1">
    <location>
        <begin position="96"/>
        <end position="107"/>
    </location>
</feature>
<sequence length="114" mass="12641">MQPLAESKKSPKEIIASPPSRAPSAAVRRRRRRSAHPSFALGLLVRRPIEATQQQQQQRNSNNTECAPSASCLLAVAQKSGPPAVPRGLLQRKRSKETCGHQTEMLHQRRNTLT</sequence>
<protein>
    <submittedName>
        <fullName evidence="2">Uncharacterized protein</fullName>
    </submittedName>
</protein>
<feature type="region of interest" description="Disordered" evidence="1">
    <location>
        <begin position="80"/>
        <end position="114"/>
    </location>
</feature>
<feature type="compositionally biased region" description="Low complexity" evidence="1">
    <location>
        <begin position="16"/>
        <end position="26"/>
    </location>
</feature>
<evidence type="ECO:0000313" key="2">
    <source>
        <dbReference type="EnsemblMetazoa" id="ACOM033418-PA.1"/>
    </source>
</evidence>
<dbReference type="AlphaFoldDB" id="A0A8W7PL92"/>
<name>A0A8W7PL92_ANOCL</name>
<feature type="compositionally biased region" description="Basic and acidic residues" evidence="1">
    <location>
        <begin position="1"/>
        <end position="12"/>
    </location>
</feature>
<feature type="region of interest" description="Disordered" evidence="1">
    <location>
        <begin position="1"/>
        <end position="47"/>
    </location>
</feature>
<accession>A0A8W7PL92</accession>
<dbReference type="EnsemblMetazoa" id="ACOM033418-RA">
    <property type="protein sequence ID" value="ACOM033418-PA.1"/>
    <property type="gene ID" value="ACOM033418"/>
</dbReference>
<proteinExistence type="predicted"/>
<organism evidence="2">
    <name type="scientific">Anopheles coluzzii</name>
    <name type="common">African malaria mosquito</name>
    <dbReference type="NCBI Taxonomy" id="1518534"/>
    <lineage>
        <taxon>Eukaryota</taxon>
        <taxon>Metazoa</taxon>
        <taxon>Ecdysozoa</taxon>
        <taxon>Arthropoda</taxon>
        <taxon>Hexapoda</taxon>
        <taxon>Insecta</taxon>
        <taxon>Pterygota</taxon>
        <taxon>Neoptera</taxon>
        <taxon>Endopterygota</taxon>
        <taxon>Diptera</taxon>
        <taxon>Nematocera</taxon>
        <taxon>Culicoidea</taxon>
        <taxon>Culicidae</taxon>
        <taxon>Anophelinae</taxon>
        <taxon>Anopheles</taxon>
    </lineage>
</organism>